<dbReference type="RefSeq" id="WP_105358182.1">
    <property type="nucleotide sequence ID" value="NZ_PUIB01000024.1"/>
</dbReference>
<organism evidence="1 2">
    <name type="scientific">Blastopirellula marina</name>
    <dbReference type="NCBI Taxonomy" id="124"/>
    <lineage>
        <taxon>Bacteria</taxon>
        <taxon>Pseudomonadati</taxon>
        <taxon>Planctomycetota</taxon>
        <taxon>Planctomycetia</taxon>
        <taxon>Pirellulales</taxon>
        <taxon>Pirellulaceae</taxon>
        <taxon>Blastopirellula</taxon>
    </lineage>
</organism>
<dbReference type="CDD" id="cd07067">
    <property type="entry name" value="HP_PGM_like"/>
    <property type="match status" value="1"/>
</dbReference>
<dbReference type="Gene3D" id="3.40.50.1240">
    <property type="entry name" value="Phosphoglycerate mutase-like"/>
    <property type="match status" value="1"/>
</dbReference>
<dbReference type="GO" id="GO:0005737">
    <property type="term" value="C:cytoplasm"/>
    <property type="evidence" value="ECO:0007669"/>
    <property type="project" value="TreeGrafter"/>
</dbReference>
<evidence type="ECO:0008006" key="3">
    <source>
        <dbReference type="Google" id="ProtNLM"/>
    </source>
</evidence>
<comment type="caution">
    <text evidence="1">The sequence shown here is derived from an EMBL/GenBank/DDBJ whole genome shotgun (WGS) entry which is preliminary data.</text>
</comment>
<dbReference type="Proteomes" id="UP000239388">
    <property type="component" value="Unassembled WGS sequence"/>
</dbReference>
<dbReference type="OrthoDB" id="7925971at2"/>
<evidence type="ECO:0000313" key="1">
    <source>
        <dbReference type="EMBL" id="PQO28864.1"/>
    </source>
</evidence>
<dbReference type="PANTHER" id="PTHR48100:SF62">
    <property type="entry name" value="GLUCOSYL-3-PHOSPHOGLYCERATE PHOSPHATASE"/>
    <property type="match status" value="1"/>
</dbReference>
<sequence>MSLLETKKTGQTQQAASLAHLSPLKREIITALWETVDQHPWILSATITGSFLNANGLEGISDIDFIVIVDRLNHDRFTQLQTHFRAALEPVLKARQWNLRINPTLGPLKFNDPQTAVLHLMPYSREGHVEHVIQSPFTCFDWQSSAYYRGASMASVYPTYALQPRHFVSARRSISDYLKDYRERVVSYRELICHDVGYEEKKCLKPMTTRDQHEFAYHIIRFLMKNVVKLLERNNADLPREELEARFFGHFPEDEAAIRELFAELAERKQQLCFDPPVAKLDQRIEAFVATFEQQFRRTFQTEATRHVVFRHAETPLNTTSDGNVRFVGRSNPDILPIEPEQLAALQTAIASLDAPRHFSSPLVRCQQSLAAATSADDVTLDDRLQEIDYGSCEGQTVQAARNQHPALFQAWQRGEDPAFPGGESTADVLARATAAMHEIWQNQTGDTVTCTHNVVLRCLVGQAMGVSTDQWYRLRIPHLAPITFVQTREHGVFLDLSPEVERAIFQNFAHTASAS</sequence>
<reference evidence="1 2" key="1">
    <citation type="submission" date="2018-02" db="EMBL/GenBank/DDBJ databases">
        <title>Comparative genomes isolates from brazilian mangrove.</title>
        <authorList>
            <person name="Araujo J.E."/>
            <person name="Taketani R.G."/>
            <person name="Silva M.C.P."/>
            <person name="Loureco M.V."/>
            <person name="Andreote F.D."/>
        </authorList>
    </citation>
    <scope>NUCLEOTIDE SEQUENCE [LARGE SCALE GENOMIC DNA]</scope>
    <source>
        <strain evidence="1 2">NAP PRIS-MGV</strain>
    </source>
</reference>
<evidence type="ECO:0000313" key="2">
    <source>
        <dbReference type="Proteomes" id="UP000239388"/>
    </source>
</evidence>
<dbReference type="GO" id="GO:0016791">
    <property type="term" value="F:phosphatase activity"/>
    <property type="evidence" value="ECO:0007669"/>
    <property type="project" value="TreeGrafter"/>
</dbReference>
<protein>
    <recommendedName>
        <fullName evidence="3">Histidine phosphatase family protein</fullName>
    </recommendedName>
</protein>
<gene>
    <name evidence="1" type="ORF">C5Y98_24180</name>
</gene>
<dbReference type="EMBL" id="PUIB01000024">
    <property type="protein sequence ID" value="PQO28864.1"/>
    <property type="molecule type" value="Genomic_DNA"/>
</dbReference>
<dbReference type="AlphaFoldDB" id="A0A2S8FAA4"/>
<dbReference type="InterPro" id="IPR013078">
    <property type="entry name" value="His_Pase_superF_clade-1"/>
</dbReference>
<accession>A0A2S8FAA4</accession>
<dbReference type="PANTHER" id="PTHR48100">
    <property type="entry name" value="BROAD-SPECIFICITY PHOSPHATASE YOR283W-RELATED"/>
    <property type="match status" value="1"/>
</dbReference>
<dbReference type="SUPFAM" id="SSF53254">
    <property type="entry name" value="Phosphoglycerate mutase-like"/>
    <property type="match status" value="1"/>
</dbReference>
<dbReference type="Pfam" id="PF00300">
    <property type="entry name" value="His_Phos_1"/>
    <property type="match status" value="1"/>
</dbReference>
<dbReference type="InterPro" id="IPR029033">
    <property type="entry name" value="His_PPase_superfam"/>
</dbReference>
<proteinExistence type="predicted"/>
<dbReference type="SMART" id="SM00855">
    <property type="entry name" value="PGAM"/>
    <property type="match status" value="1"/>
</dbReference>
<dbReference type="InterPro" id="IPR050275">
    <property type="entry name" value="PGM_Phosphatase"/>
</dbReference>
<name>A0A2S8FAA4_9BACT</name>